<dbReference type="OMA" id="ESTWLAM"/>
<evidence type="ECO:0000313" key="5">
    <source>
        <dbReference type="Proteomes" id="UP000654075"/>
    </source>
</evidence>
<dbReference type="SUPFAM" id="SSF51197">
    <property type="entry name" value="Clavaminate synthase-like"/>
    <property type="match status" value="1"/>
</dbReference>
<gene>
    <name evidence="2" type="ORF">PGLA1383_LOCUS25125</name>
    <name evidence="3" type="ORF">PGLA2088_LOCUS13071</name>
</gene>
<reference evidence="3" key="1">
    <citation type="submission" date="2021-02" db="EMBL/GenBank/DDBJ databases">
        <authorList>
            <person name="Dougan E. K."/>
            <person name="Rhodes N."/>
            <person name="Thang M."/>
            <person name="Chan C."/>
        </authorList>
    </citation>
    <scope>NUCLEOTIDE SEQUENCE</scope>
</reference>
<dbReference type="Proteomes" id="UP000654075">
    <property type="component" value="Unassembled WGS sequence"/>
</dbReference>
<dbReference type="EMBL" id="CAJNNW010015543">
    <property type="protein sequence ID" value="CAE8657832.1"/>
    <property type="molecule type" value="Genomic_DNA"/>
</dbReference>
<protein>
    <recommendedName>
        <fullName evidence="1">Isopenicillin N synthase-like Fe(2+) 2OG dioxygenase domain-containing protein</fullName>
    </recommendedName>
</protein>
<dbReference type="EMBL" id="CAJNNV010020775">
    <property type="protein sequence ID" value="CAE8607185.1"/>
    <property type="molecule type" value="Genomic_DNA"/>
</dbReference>
<sequence>MCECMAADTEPIPVHPRKKLRWKPPSPAKLPWSRLVADPSAFADILELYHYVILTEIPSSVAAACGAASKAFAVFFDSSTSVKNECVCRSPGKRCGYRQTSRSEGIADHCQRESYQVRGDSGSAQPWPSHAVAASAARCALQLEDVAQRCLAAALRGAPMPSRLDVEAMTLGPSVLDAFHYLGGPPPGTPDHGGTDGGATREVLMYEHLDPGFLTLEPRASAAGLEVFEGETEEWRLIEPELGTGDLVVLACEALQRVTAGAIKGSLHRVVSSAERGPRYAIAYELRSLEPSSFAIGDEPLGRS</sequence>
<accession>A0A813IWI2</accession>
<evidence type="ECO:0000313" key="2">
    <source>
        <dbReference type="EMBL" id="CAE8607185.1"/>
    </source>
</evidence>
<dbReference type="InterPro" id="IPR044861">
    <property type="entry name" value="IPNS-like_FE2OG_OXY"/>
</dbReference>
<dbReference type="Gene3D" id="2.60.120.330">
    <property type="entry name" value="B-lactam Antibiotic, Isopenicillin N Synthase, Chain"/>
    <property type="match status" value="1"/>
</dbReference>
<dbReference type="Proteomes" id="UP000626109">
    <property type="component" value="Unassembled WGS sequence"/>
</dbReference>
<organism evidence="3 4">
    <name type="scientific">Polarella glacialis</name>
    <name type="common">Dinoflagellate</name>
    <dbReference type="NCBI Taxonomy" id="89957"/>
    <lineage>
        <taxon>Eukaryota</taxon>
        <taxon>Sar</taxon>
        <taxon>Alveolata</taxon>
        <taxon>Dinophyceae</taxon>
        <taxon>Suessiales</taxon>
        <taxon>Suessiaceae</taxon>
        <taxon>Polarella</taxon>
    </lineage>
</organism>
<dbReference type="InterPro" id="IPR027443">
    <property type="entry name" value="IPNS-like_sf"/>
</dbReference>
<feature type="domain" description="Isopenicillin N synthase-like Fe(2+) 2OG dioxygenase" evidence="1">
    <location>
        <begin position="204"/>
        <end position="287"/>
    </location>
</feature>
<comment type="caution">
    <text evidence="3">The sequence shown here is derived from an EMBL/GenBank/DDBJ whole genome shotgun (WGS) entry which is preliminary data.</text>
</comment>
<dbReference type="OrthoDB" id="406156at2759"/>
<name>A0A813IWI2_POLGL</name>
<proteinExistence type="predicted"/>
<dbReference type="Pfam" id="PF03171">
    <property type="entry name" value="2OG-FeII_Oxy"/>
    <property type="match status" value="1"/>
</dbReference>
<evidence type="ECO:0000313" key="3">
    <source>
        <dbReference type="EMBL" id="CAE8657832.1"/>
    </source>
</evidence>
<dbReference type="AlphaFoldDB" id="A0A813IWI2"/>
<keyword evidence="5" id="KW-1185">Reference proteome</keyword>
<evidence type="ECO:0000313" key="4">
    <source>
        <dbReference type="Proteomes" id="UP000626109"/>
    </source>
</evidence>
<evidence type="ECO:0000259" key="1">
    <source>
        <dbReference type="Pfam" id="PF03171"/>
    </source>
</evidence>